<name>A0A2L2TAJ3_9HYPO</name>
<sequence length="156" mass="17150">MYFGPASFVPFRPGGHSLPETQTSENVVYDVFFDTEDGTPAKVHEFSITIAGEGTVGTRAGPKVGNMIIDNTAATFPDTRGLHPLALPFPMACLNKYPSTKMDNFSRVALHEILHYSTIGPESALGEQIGDQLNNDNEPAYSPERAHSLQVREQWR</sequence>
<organism evidence="2 3">
    <name type="scientific">Fusarium venenatum</name>
    <dbReference type="NCBI Taxonomy" id="56646"/>
    <lineage>
        <taxon>Eukaryota</taxon>
        <taxon>Fungi</taxon>
        <taxon>Dikarya</taxon>
        <taxon>Ascomycota</taxon>
        <taxon>Pezizomycotina</taxon>
        <taxon>Sordariomycetes</taxon>
        <taxon>Hypocreomycetidae</taxon>
        <taxon>Hypocreales</taxon>
        <taxon>Nectriaceae</taxon>
        <taxon>Fusarium</taxon>
    </lineage>
</organism>
<dbReference type="Proteomes" id="UP000245910">
    <property type="component" value="Chromosome II"/>
</dbReference>
<evidence type="ECO:0000313" key="3">
    <source>
        <dbReference type="Proteomes" id="UP000245910"/>
    </source>
</evidence>
<dbReference type="EMBL" id="LN649230">
    <property type="protein sequence ID" value="CEI61347.1"/>
    <property type="molecule type" value="Genomic_DNA"/>
</dbReference>
<accession>A0A2L2TAJ3</accession>
<proteinExistence type="predicted"/>
<evidence type="ECO:0000313" key="2">
    <source>
        <dbReference type="EMBL" id="CEI61347.1"/>
    </source>
</evidence>
<reference evidence="3" key="1">
    <citation type="submission" date="2014-10" db="EMBL/GenBank/DDBJ databases">
        <authorList>
            <person name="King R."/>
        </authorList>
    </citation>
    <scope>NUCLEOTIDE SEQUENCE [LARGE SCALE GENOMIC DNA]</scope>
    <source>
        <strain evidence="3">A3/5</strain>
    </source>
</reference>
<protein>
    <recommendedName>
        <fullName evidence="4">Lysine-specific metallo-endopeptidase domain-containing protein</fullName>
    </recommendedName>
</protein>
<keyword evidence="3" id="KW-1185">Reference proteome</keyword>
<dbReference type="AlphaFoldDB" id="A0A2L2TAJ3"/>
<evidence type="ECO:0000256" key="1">
    <source>
        <dbReference type="SAM" id="MobiDB-lite"/>
    </source>
</evidence>
<evidence type="ECO:0008006" key="4">
    <source>
        <dbReference type="Google" id="ProtNLM"/>
    </source>
</evidence>
<feature type="region of interest" description="Disordered" evidence="1">
    <location>
        <begin position="127"/>
        <end position="156"/>
    </location>
</feature>